<proteinExistence type="predicted"/>
<dbReference type="PANTHER" id="PTHR30619">
    <property type="entry name" value="DNA INTERNALIZATION/COMPETENCE PROTEIN COMEC/REC2"/>
    <property type="match status" value="1"/>
</dbReference>
<dbReference type="SUPFAM" id="SSF56281">
    <property type="entry name" value="Metallo-hydrolase/oxidoreductase"/>
    <property type="match status" value="1"/>
</dbReference>
<dbReference type="EMBL" id="VORT01000007">
    <property type="protein sequence ID" value="TXD72776.1"/>
    <property type="molecule type" value="Genomic_DNA"/>
</dbReference>
<dbReference type="Proteomes" id="UP000321497">
    <property type="component" value="Unassembled WGS sequence"/>
</dbReference>
<sequence>MSTQMDTFFHDVGQGDCTHIEAGEPSTDNWQIFLIDFGFKPGDYPGESPSQSTLIVLVDRITEISIERGKNKPYLDHLFITHSDGDHWNMLANLVTGTDENGDNLWEAKWPDDTTLEIGKITYGGEESEYRNKGYGWDTIKNACRTPVLPLGPAAHDEMLIDETVTPSWPYLNGELKIYLIGANIPTRASRDPNLKSVMLLIEFKGRKLILLGDGEAGKFYENYLEGWYPEDSNFLNCTAVKLGHHGSRSGTTDAWATATKPEAAFVSSGYGYSHPYCVAIRAIRSAGTIKNAFYHWLTCSDGLNHPYGQQNTQENIFSNLWYVVTDREVSAENNAGKIKKKSYGMFVGVTYLMQWFDDPNDDSFAFSPFDNVWPGQNKPITIL</sequence>
<keyword evidence="2" id="KW-1185">Reference proteome</keyword>
<protein>
    <recommendedName>
        <fullName evidence="3">MBL fold metallo-hydrolase</fullName>
    </recommendedName>
</protein>
<dbReference type="OrthoDB" id="9761531at2"/>
<evidence type="ECO:0000313" key="2">
    <source>
        <dbReference type="Proteomes" id="UP000321497"/>
    </source>
</evidence>
<dbReference type="AlphaFoldDB" id="A0A5C6YYR3"/>
<dbReference type="Gene3D" id="3.60.15.10">
    <property type="entry name" value="Ribonuclease Z/Hydroxyacylglutathione hydrolase-like"/>
    <property type="match status" value="1"/>
</dbReference>
<dbReference type="InterPro" id="IPR052159">
    <property type="entry name" value="Competence_DNA_uptake"/>
</dbReference>
<dbReference type="RefSeq" id="WP_111845803.1">
    <property type="nucleotide sequence ID" value="NZ_UEGI01000026.1"/>
</dbReference>
<comment type="caution">
    <text evidence="1">The sequence shown here is derived from an EMBL/GenBank/DDBJ whole genome shotgun (WGS) entry which is preliminary data.</text>
</comment>
<dbReference type="PANTHER" id="PTHR30619:SF1">
    <property type="entry name" value="RECOMBINATION PROTEIN 2"/>
    <property type="match status" value="1"/>
</dbReference>
<accession>A0A5C6YYR3</accession>
<evidence type="ECO:0000313" key="1">
    <source>
        <dbReference type="EMBL" id="TXD72776.1"/>
    </source>
</evidence>
<name>A0A5C6YYR3_9FLAO</name>
<gene>
    <name evidence="1" type="ORF">ESU54_11185</name>
</gene>
<evidence type="ECO:0008006" key="3">
    <source>
        <dbReference type="Google" id="ProtNLM"/>
    </source>
</evidence>
<dbReference type="InterPro" id="IPR036866">
    <property type="entry name" value="RibonucZ/Hydroxyglut_hydro"/>
</dbReference>
<organism evidence="1 2">
    <name type="scientific">Aequorivita antarctica</name>
    <dbReference type="NCBI Taxonomy" id="153266"/>
    <lineage>
        <taxon>Bacteria</taxon>
        <taxon>Pseudomonadati</taxon>
        <taxon>Bacteroidota</taxon>
        <taxon>Flavobacteriia</taxon>
        <taxon>Flavobacteriales</taxon>
        <taxon>Flavobacteriaceae</taxon>
        <taxon>Aequorivita</taxon>
    </lineage>
</organism>
<reference evidence="1 2" key="1">
    <citation type="submission" date="2019-08" db="EMBL/GenBank/DDBJ databases">
        <title>Genome of Aequorivita antarctica SW49 (type strain).</title>
        <authorList>
            <person name="Bowman J.P."/>
        </authorList>
    </citation>
    <scope>NUCLEOTIDE SEQUENCE [LARGE SCALE GENOMIC DNA]</scope>
    <source>
        <strain evidence="1 2">SW49</strain>
    </source>
</reference>